<dbReference type="Gene3D" id="3.40.630.30">
    <property type="match status" value="1"/>
</dbReference>
<dbReference type="SUPFAM" id="SSF55729">
    <property type="entry name" value="Acyl-CoA N-acyltransferases (Nat)"/>
    <property type="match status" value="1"/>
</dbReference>
<dbReference type="InterPro" id="IPR000182">
    <property type="entry name" value="GNAT_dom"/>
</dbReference>
<dbReference type="EMBL" id="JBAMMX010000012">
    <property type="protein sequence ID" value="KAK6929757.1"/>
    <property type="molecule type" value="Genomic_DNA"/>
</dbReference>
<dbReference type="GO" id="GO:0016747">
    <property type="term" value="F:acyltransferase activity, transferring groups other than amino-acyl groups"/>
    <property type="evidence" value="ECO:0007669"/>
    <property type="project" value="InterPro"/>
</dbReference>
<reference evidence="2 3" key="1">
    <citation type="submission" date="2023-12" db="EMBL/GenBank/DDBJ databases">
        <title>A high-quality genome assembly for Dillenia turbinata (Dilleniales).</title>
        <authorList>
            <person name="Chanderbali A."/>
        </authorList>
    </citation>
    <scope>NUCLEOTIDE SEQUENCE [LARGE SCALE GENOMIC DNA]</scope>
    <source>
        <strain evidence="2">LSX21</strain>
        <tissue evidence="2">Leaf</tissue>
    </source>
</reference>
<evidence type="ECO:0000313" key="2">
    <source>
        <dbReference type="EMBL" id="KAK6929757.1"/>
    </source>
</evidence>
<evidence type="ECO:0000259" key="1">
    <source>
        <dbReference type="Pfam" id="PF13302"/>
    </source>
</evidence>
<evidence type="ECO:0000313" key="3">
    <source>
        <dbReference type="Proteomes" id="UP001370490"/>
    </source>
</evidence>
<protein>
    <submittedName>
        <fullName evidence="2">GNAT domain</fullName>
    </submittedName>
</protein>
<gene>
    <name evidence="2" type="ORF">RJ641_003851</name>
</gene>
<comment type="caution">
    <text evidence="2">The sequence shown here is derived from an EMBL/GenBank/DDBJ whole genome shotgun (WGS) entry which is preliminary data.</text>
</comment>
<dbReference type="InterPro" id="IPR016181">
    <property type="entry name" value="Acyl_CoA_acyltransferase"/>
</dbReference>
<sequence length="102" mass="11854">MDQDHEITLRKLIVDDVGDFVAWATDAKRRDGVRAGGSIWGKGIVTKAMKIAVKMVFGEREELERVETFGDMENRWSQRVLKKNGVLRKYQKTWMTLRITKI</sequence>
<dbReference type="PANTHER" id="PTHR46067:SF27">
    <property type="entry name" value="ACYL-COA N-ACYLTRANSFERASES (NAT) SUPERFAMILY PROTEIN"/>
    <property type="match status" value="1"/>
</dbReference>
<proteinExistence type="predicted"/>
<dbReference type="Pfam" id="PF13302">
    <property type="entry name" value="Acetyltransf_3"/>
    <property type="match status" value="1"/>
</dbReference>
<dbReference type="PANTHER" id="PTHR46067">
    <property type="entry name" value="ACYL-COA N-ACYLTRANSFERASES (NAT) SUPERFAMILY PROTEIN"/>
    <property type="match status" value="1"/>
</dbReference>
<organism evidence="2 3">
    <name type="scientific">Dillenia turbinata</name>
    <dbReference type="NCBI Taxonomy" id="194707"/>
    <lineage>
        <taxon>Eukaryota</taxon>
        <taxon>Viridiplantae</taxon>
        <taxon>Streptophyta</taxon>
        <taxon>Embryophyta</taxon>
        <taxon>Tracheophyta</taxon>
        <taxon>Spermatophyta</taxon>
        <taxon>Magnoliopsida</taxon>
        <taxon>eudicotyledons</taxon>
        <taxon>Gunneridae</taxon>
        <taxon>Pentapetalae</taxon>
        <taxon>Dilleniales</taxon>
        <taxon>Dilleniaceae</taxon>
        <taxon>Dillenia</taxon>
    </lineage>
</organism>
<dbReference type="AlphaFoldDB" id="A0AAN8VLW2"/>
<feature type="domain" description="N-acetyltransferase" evidence="1">
    <location>
        <begin position="36"/>
        <end position="85"/>
    </location>
</feature>
<name>A0AAN8VLW2_9MAGN</name>
<accession>A0AAN8VLW2</accession>
<keyword evidence="3" id="KW-1185">Reference proteome</keyword>
<dbReference type="Proteomes" id="UP001370490">
    <property type="component" value="Unassembled WGS sequence"/>
</dbReference>